<evidence type="ECO:0000256" key="1">
    <source>
        <dbReference type="SAM" id="MobiDB-lite"/>
    </source>
</evidence>
<name>A0AAV7LH26_PLEWA</name>
<dbReference type="AlphaFoldDB" id="A0AAV7LH26"/>
<evidence type="ECO:0000313" key="2">
    <source>
        <dbReference type="EMBL" id="KAJ1088638.1"/>
    </source>
</evidence>
<feature type="region of interest" description="Disordered" evidence="1">
    <location>
        <begin position="35"/>
        <end position="86"/>
    </location>
</feature>
<feature type="compositionally biased region" description="Basic residues" evidence="1">
    <location>
        <begin position="77"/>
        <end position="86"/>
    </location>
</feature>
<feature type="compositionally biased region" description="Basic and acidic residues" evidence="1">
    <location>
        <begin position="45"/>
        <end position="56"/>
    </location>
</feature>
<proteinExistence type="predicted"/>
<protein>
    <submittedName>
        <fullName evidence="2">Uncharacterized protein</fullName>
    </submittedName>
</protein>
<accession>A0AAV7LH26</accession>
<gene>
    <name evidence="2" type="ORF">NDU88_001794</name>
</gene>
<evidence type="ECO:0000313" key="3">
    <source>
        <dbReference type="Proteomes" id="UP001066276"/>
    </source>
</evidence>
<organism evidence="2 3">
    <name type="scientific">Pleurodeles waltl</name>
    <name type="common">Iberian ribbed newt</name>
    <dbReference type="NCBI Taxonomy" id="8319"/>
    <lineage>
        <taxon>Eukaryota</taxon>
        <taxon>Metazoa</taxon>
        <taxon>Chordata</taxon>
        <taxon>Craniata</taxon>
        <taxon>Vertebrata</taxon>
        <taxon>Euteleostomi</taxon>
        <taxon>Amphibia</taxon>
        <taxon>Batrachia</taxon>
        <taxon>Caudata</taxon>
        <taxon>Salamandroidea</taxon>
        <taxon>Salamandridae</taxon>
        <taxon>Pleurodelinae</taxon>
        <taxon>Pleurodeles</taxon>
    </lineage>
</organism>
<comment type="caution">
    <text evidence="2">The sequence shown here is derived from an EMBL/GenBank/DDBJ whole genome shotgun (WGS) entry which is preliminary data.</text>
</comment>
<keyword evidence="3" id="KW-1185">Reference proteome</keyword>
<sequence length="86" mass="9309">MGRGLISSNGGRGNVPLRRGLLIILKFYTPEGVRDDDASAGYEGEATKHGNDRLTPERWAAGGPPGAIEERPDGTLQRRRAYGTCR</sequence>
<reference evidence="2" key="1">
    <citation type="journal article" date="2022" name="bioRxiv">
        <title>Sequencing and chromosome-scale assembly of the giantPleurodeles waltlgenome.</title>
        <authorList>
            <person name="Brown T."/>
            <person name="Elewa A."/>
            <person name="Iarovenko S."/>
            <person name="Subramanian E."/>
            <person name="Araus A.J."/>
            <person name="Petzold A."/>
            <person name="Susuki M."/>
            <person name="Suzuki K.-i.T."/>
            <person name="Hayashi T."/>
            <person name="Toyoda A."/>
            <person name="Oliveira C."/>
            <person name="Osipova E."/>
            <person name="Leigh N.D."/>
            <person name="Simon A."/>
            <person name="Yun M.H."/>
        </authorList>
    </citation>
    <scope>NUCLEOTIDE SEQUENCE</scope>
    <source>
        <strain evidence="2">20211129_DDA</strain>
        <tissue evidence="2">Liver</tissue>
    </source>
</reference>
<dbReference type="EMBL" id="JANPWB010000015">
    <property type="protein sequence ID" value="KAJ1088638.1"/>
    <property type="molecule type" value="Genomic_DNA"/>
</dbReference>
<dbReference type="Proteomes" id="UP001066276">
    <property type="component" value="Chromosome 11"/>
</dbReference>